<reference evidence="3" key="1">
    <citation type="submission" date="2015-04" db="UniProtKB">
        <authorList>
            <consortium name="EnsemblPlants"/>
        </authorList>
    </citation>
    <scope>IDENTIFICATION</scope>
    <source>
        <strain evidence="3">SL10</strain>
    </source>
</reference>
<reference evidence="3" key="2">
    <citation type="submission" date="2018-04" db="EMBL/GenBank/DDBJ databases">
        <title>OnivRS2 (Oryza nivara Reference Sequence Version 2).</title>
        <authorList>
            <person name="Zhang J."/>
            <person name="Kudrna D."/>
            <person name="Lee S."/>
            <person name="Talag J."/>
            <person name="Rajasekar S."/>
            <person name="Welchert J."/>
            <person name="Hsing Y.-I."/>
            <person name="Wing R.A."/>
        </authorList>
    </citation>
    <scope>NUCLEOTIDE SEQUENCE [LARGE SCALE GENOMIC DNA]</scope>
    <source>
        <strain evidence="3">SL10</strain>
    </source>
</reference>
<feature type="compositionally biased region" description="Polar residues" evidence="2">
    <location>
        <begin position="20"/>
        <end position="36"/>
    </location>
</feature>
<protein>
    <submittedName>
        <fullName evidence="3">Uncharacterized protein</fullName>
    </submittedName>
</protein>
<dbReference type="Gramene" id="ONIVA12G11580.1">
    <property type="protein sequence ID" value="ONIVA12G11580.1"/>
    <property type="gene ID" value="ONIVA12G11580"/>
</dbReference>
<dbReference type="AlphaFoldDB" id="A0A0E0JA47"/>
<evidence type="ECO:0000256" key="1">
    <source>
        <dbReference type="SAM" id="Coils"/>
    </source>
</evidence>
<evidence type="ECO:0000313" key="4">
    <source>
        <dbReference type="Proteomes" id="UP000006591"/>
    </source>
</evidence>
<evidence type="ECO:0000256" key="2">
    <source>
        <dbReference type="SAM" id="MobiDB-lite"/>
    </source>
</evidence>
<feature type="region of interest" description="Disordered" evidence="2">
    <location>
        <begin position="1"/>
        <end position="42"/>
    </location>
</feature>
<keyword evidence="4" id="KW-1185">Reference proteome</keyword>
<sequence length="374" mass="42098">MELLGRQPCKREQELGWKSSHPSSAHQLFDGMSSQPEMPKENQRISEHVPNNSTMNKEEKWLDEALDRILEKFKQMEAKRMQEKINQIFQKLEEIEVRRSKASEEMIAAIRATTAILKVASSPTPMAPPPPAPTNCLIECPNNNITWVTTNSSHIGEVLVPTANQELGDSEDKDDTPYIITKDFSEVTHDKCLTVGFVIKCGSNQADDTFQAMTGASKVVPTYAQPMDNFSSRMNDDNKLITLISTRCSVKWHGEDKNIFYQVAMASKVGKWAMRVICMVMLGIESWQPANNMVLNSKEEMLNENASFYAKVICEKQLAKGYRRTSSTGEGANSIQDEIYPFDLVSANVLEEVVYITSGYTWPCKCLMGGMRMP</sequence>
<keyword evidence="1" id="KW-0175">Coiled coil</keyword>
<dbReference type="EnsemblPlants" id="ONIVA12G11580.1">
    <property type="protein sequence ID" value="ONIVA12G11580.1"/>
    <property type="gene ID" value="ONIVA12G11580"/>
</dbReference>
<accession>A0A0E0JA47</accession>
<dbReference type="Proteomes" id="UP000006591">
    <property type="component" value="Chromosome 12"/>
</dbReference>
<dbReference type="OMA" id="WAMRVIC"/>
<organism evidence="3">
    <name type="scientific">Oryza nivara</name>
    <name type="common">Indian wild rice</name>
    <name type="synonym">Oryza sativa f. spontanea</name>
    <dbReference type="NCBI Taxonomy" id="4536"/>
    <lineage>
        <taxon>Eukaryota</taxon>
        <taxon>Viridiplantae</taxon>
        <taxon>Streptophyta</taxon>
        <taxon>Embryophyta</taxon>
        <taxon>Tracheophyta</taxon>
        <taxon>Spermatophyta</taxon>
        <taxon>Magnoliopsida</taxon>
        <taxon>Liliopsida</taxon>
        <taxon>Poales</taxon>
        <taxon>Poaceae</taxon>
        <taxon>BOP clade</taxon>
        <taxon>Oryzoideae</taxon>
        <taxon>Oryzeae</taxon>
        <taxon>Oryzinae</taxon>
        <taxon>Oryza</taxon>
    </lineage>
</organism>
<proteinExistence type="predicted"/>
<evidence type="ECO:0000313" key="3">
    <source>
        <dbReference type="EnsemblPlants" id="ONIVA12G11580.1"/>
    </source>
</evidence>
<name>A0A0E0JA47_ORYNI</name>
<feature type="coiled-coil region" evidence="1">
    <location>
        <begin position="66"/>
        <end position="105"/>
    </location>
</feature>
<dbReference type="HOGENOM" id="CLU_740523_0_0_1"/>